<dbReference type="PROSITE" id="PS50889">
    <property type="entry name" value="S4"/>
    <property type="match status" value="1"/>
</dbReference>
<dbReference type="Gene3D" id="3.30.2350.10">
    <property type="entry name" value="Pseudouridine synthase"/>
    <property type="match status" value="1"/>
</dbReference>
<reference evidence="4 5" key="1">
    <citation type="submission" date="2012-05" db="EMBL/GenBank/DDBJ databases">
        <title>Recombination and specialization in a pathogen metapopulation.</title>
        <authorList>
            <person name="Gardiner A."/>
            <person name="Kemen E."/>
            <person name="Schultz-Larsen T."/>
            <person name="MacLean D."/>
            <person name="Van Oosterhout C."/>
            <person name="Jones J.D.G."/>
        </authorList>
    </citation>
    <scope>NUCLEOTIDE SEQUENCE [LARGE SCALE GENOMIC DNA]</scope>
    <source>
        <strain evidence="4 5">Ac Nc2</strain>
    </source>
</reference>
<dbReference type="OrthoDB" id="424794at2759"/>
<evidence type="ECO:0000313" key="5">
    <source>
        <dbReference type="Proteomes" id="UP000053237"/>
    </source>
</evidence>
<evidence type="ECO:0000256" key="2">
    <source>
        <dbReference type="SAM" id="MobiDB-lite"/>
    </source>
</evidence>
<dbReference type="PANTHER" id="PTHR21600:SF40">
    <property type="entry name" value="PSEUDOURIDYLATE SYNTHASE RPUSD2"/>
    <property type="match status" value="1"/>
</dbReference>
<dbReference type="PROSITE" id="PS01129">
    <property type="entry name" value="PSI_RLU"/>
    <property type="match status" value="1"/>
</dbReference>
<dbReference type="InterPro" id="IPR006145">
    <property type="entry name" value="PsdUridine_synth_RsuA/RluA"/>
</dbReference>
<dbReference type="GO" id="GO:0000455">
    <property type="term" value="P:enzyme-directed rRNA pseudouridine synthesis"/>
    <property type="evidence" value="ECO:0007669"/>
    <property type="project" value="TreeGrafter"/>
</dbReference>
<dbReference type="GO" id="GO:0009982">
    <property type="term" value="F:pseudouridine synthase activity"/>
    <property type="evidence" value="ECO:0007669"/>
    <property type="project" value="InterPro"/>
</dbReference>
<dbReference type="InterPro" id="IPR020103">
    <property type="entry name" value="PsdUridine_synth_cat_dom_sf"/>
</dbReference>
<dbReference type="AlphaFoldDB" id="A0A024FZK7"/>
<gene>
    <name evidence="4" type="ORF">BN9_005310</name>
</gene>
<protein>
    <recommendedName>
        <fullName evidence="3">Pseudouridine synthase RsuA/RluA-like domain-containing protein</fullName>
    </recommendedName>
</protein>
<proteinExistence type="predicted"/>
<comment type="caution">
    <text evidence="4">The sequence shown here is derived from an EMBL/GenBank/DDBJ whole genome shotgun (WGS) entry which is preliminary data.</text>
</comment>
<evidence type="ECO:0000259" key="3">
    <source>
        <dbReference type="Pfam" id="PF00849"/>
    </source>
</evidence>
<feature type="domain" description="Pseudouridine synthase RsuA/RluA-like" evidence="3">
    <location>
        <begin position="147"/>
        <end position="329"/>
    </location>
</feature>
<name>A0A024FZK7_9STRA</name>
<accession>A0A024FZK7</accession>
<keyword evidence="1" id="KW-0694">RNA-binding</keyword>
<feature type="region of interest" description="Disordered" evidence="2">
    <location>
        <begin position="1"/>
        <end position="41"/>
    </location>
</feature>
<dbReference type="EMBL" id="CAIX01000003">
    <property type="protein sequence ID" value="CCI39748.1"/>
    <property type="molecule type" value="Genomic_DNA"/>
</dbReference>
<dbReference type="PANTHER" id="PTHR21600">
    <property type="entry name" value="MITOCHONDRIAL RNA PSEUDOURIDINE SYNTHASE"/>
    <property type="match status" value="1"/>
</dbReference>
<dbReference type="InterPro" id="IPR006224">
    <property type="entry name" value="PsdUridine_synth_RluA-like_CS"/>
</dbReference>
<feature type="compositionally biased region" description="Basic and acidic residues" evidence="2">
    <location>
        <begin position="21"/>
        <end position="32"/>
    </location>
</feature>
<dbReference type="STRING" id="65357.A0A024FZK7"/>
<evidence type="ECO:0000256" key="1">
    <source>
        <dbReference type="PROSITE-ProRule" id="PRU00182"/>
    </source>
</evidence>
<dbReference type="InParanoid" id="A0A024FZK7"/>
<organism evidence="4 5">
    <name type="scientific">Albugo candida</name>
    <dbReference type="NCBI Taxonomy" id="65357"/>
    <lineage>
        <taxon>Eukaryota</taxon>
        <taxon>Sar</taxon>
        <taxon>Stramenopiles</taxon>
        <taxon>Oomycota</taxon>
        <taxon>Peronosporomycetes</taxon>
        <taxon>Albuginales</taxon>
        <taxon>Albuginaceae</taxon>
        <taxon>Albugo</taxon>
    </lineage>
</organism>
<sequence>MDSKLSAPISLDPSLSSNTTAKRELQYADKKNASKKHRKEKFQTPEPEYIIKNGYRLVKPYVYEYQAFAKERWYKRELFDVLTTEFGAYTSQYYDVAVRSGRVTVNHSIVSPTYQIQNGDFIVHRTHRHEPPVSSDEIPVVHEDDELLVVSKPCSIPTHPCGAYRHNSLHSILLHLFPELKSLHVVHRLDRLTSGIVIFAKNGATAKKLSTEMTKRQVRKTYLAGVKGSIPFKWDEETRKRQDKIKERARDICDASEISFSEKQIRVKCPLRCLSHKNGVWECHKDGKESETIFELDQLTVPTENRGALSVLRCYPVTGRTHQIRLHLQLIGLPIANDPCYGGKLHFGVNPELSKTIDETKSSETTKPNGDETTNGHDVFQHANEDMESYMQRICQRCHDHADETSYNQIHQYCSGIWLHALEYEIDKKKFTASLPAWACRL</sequence>
<keyword evidence="5" id="KW-1185">Reference proteome</keyword>
<dbReference type="SUPFAM" id="SSF55174">
    <property type="entry name" value="Alpha-L RNA-binding motif"/>
    <property type="match status" value="1"/>
</dbReference>
<dbReference type="Proteomes" id="UP000053237">
    <property type="component" value="Unassembled WGS sequence"/>
</dbReference>
<dbReference type="Pfam" id="PF00849">
    <property type="entry name" value="PseudoU_synth_2"/>
    <property type="match status" value="1"/>
</dbReference>
<dbReference type="SUPFAM" id="SSF55120">
    <property type="entry name" value="Pseudouridine synthase"/>
    <property type="match status" value="1"/>
</dbReference>
<dbReference type="GO" id="GO:0003723">
    <property type="term" value="F:RNA binding"/>
    <property type="evidence" value="ECO:0007669"/>
    <property type="project" value="UniProtKB-KW"/>
</dbReference>
<dbReference type="InterPro" id="IPR050188">
    <property type="entry name" value="RluA_PseudoU_synthase"/>
</dbReference>
<evidence type="ECO:0000313" key="4">
    <source>
        <dbReference type="EMBL" id="CCI39748.1"/>
    </source>
</evidence>